<feature type="region of interest" description="Disordered" evidence="1">
    <location>
        <begin position="249"/>
        <end position="289"/>
    </location>
</feature>
<keyword evidence="3" id="KW-1185">Reference proteome</keyword>
<dbReference type="GO" id="GO:0019185">
    <property type="term" value="C:snRNA-activating protein complex"/>
    <property type="evidence" value="ECO:0007669"/>
    <property type="project" value="TreeGrafter"/>
</dbReference>
<dbReference type="GO" id="GO:0043565">
    <property type="term" value="F:sequence-specific DNA binding"/>
    <property type="evidence" value="ECO:0007669"/>
    <property type="project" value="TreeGrafter"/>
</dbReference>
<proteinExistence type="predicted"/>
<organism evidence="2 3">
    <name type="scientific">Genlisea aurea</name>
    <dbReference type="NCBI Taxonomy" id="192259"/>
    <lineage>
        <taxon>Eukaryota</taxon>
        <taxon>Viridiplantae</taxon>
        <taxon>Streptophyta</taxon>
        <taxon>Embryophyta</taxon>
        <taxon>Tracheophyta</taxon>
        <taxon>Spermatophyta</taxon>
        <taxon>Magnoliopsida</taxon>
        <taxon>eudicotyledons</taxon>
        <taxon>Gunneridae</taxon>
        <taxon>Pentapetalae</taxon>
        <taxon>asterids</taxon>
        <taxon>lamiids</taxon>
        <taxon>Lamiales</taxon>
        <taxon>Lentibulariaceae</taxon>
        <taxon>Genlisea</taxon>
    </lineage>
</organism>
<accession>S8DRC4</accession>
<dbReference type="EMBL" id="AUSU01004107">
    <property type="protein sequence ID" value="EPS65668.1"/>
    <property type="molecule type" value="Genomic_DNA"/>
</dbReference>
<name>S8DRC4_9LAMI</name>
<reference evidence="2 3" key="1">
    <citation type="journal article" date="2013" name="BMC Genomics">
        <title>The miniature genome of a carnivorous plant Genlisea aurea contains a low number of genes and short non-coding sequences.</title>
        <authorList>
            <person name="Leushkin E.V."/>
            <person name="Sutormin R.A."/>
            <person name="Nabieva E.R."/>
            <person name="Penin A.A."/>
            <person name="Kondrashov A.S."/>
            <person name="Logacheva M.D."/>
        </authorList>
    </citation>
    <scope>NUCLEOTIDE SEQUENCE [LARGE SCALE GENOMIC DNA]</scope>
</reference>
<dbReference type="AlphaFoldDB" id="S8DRC4"/>
<dbReference type="InterPro" id="IPR019188">
    <property type="entry name" value="SNAPC1"/>
</dbReference>
<dbReference type="PANTHER" id="PTHR15131:SF3">
    <property type="entry name" value="SNRNA-ACTIVATING PROTEIN COMPLEX SUBUNIT 1"/>
    <property type="match status" value="1"/>
</dbReference>
<gene>
    <name evidence="2" type="ORF">M569_09111</name>
</gene>
<comment type="caution">
    <text evidence="2">The sequence shown here is derived from an EMBL/GenBank/DDBJ whole genome shotgun (WGS) entry which is preliminary data.</text>
</comment>
<dbReference type="GO" id="GO:0042795">
    <property type="term" value="P:snRNA transcription by RNA polymerase II"/>
    <property type="evidence" value="ECO:0007669"/>
    <property type="project" value="TreeGrafter"/>
</dbReference>
<evidence type="ECO:0000256" key="1">
    <source>
        <dbReference type="SAM" id="MobiDB-lite"/>
    </source>
</evidence>
<feature type="non-terminal residue" evidence="2">
    <location>
        <position position="289"/>
    </location>
</feature>
<evidence type="ECO:0000313" key="3">
    <source>
        <dbReference type="Proteomes" id="UP000015453"/>
    </source>
</evidence>
<dbReference type="Pfam" id="PF09808">
    <property type="entry name" value="SNAPC1"/>
    <property type="match status" value="1"/>
</dbReference>
<feature type="compositionally biased region" description="Acidic residues" evidence="1">
    <location>
        <begin position="273"/>
        <end position="282"/>
    </location>
</feature>
<sequence>MEVKPFLLDIDELISQFIESESISFAEFKRIWLSERFSFIFESMPSTNLGFLMQSFYAHSLGYIFSSGPLSNRLGGLYCLYCLYETQPFKPPLRIYLSLGELRQLKNFVVDSKRSNLHVVKALVKRMLEKNAFLFGSVGVDEGSAAERVNELIDIQNAQVQMAYDKLFADSRLEHVINMDMGAELDIESLKKRSRDYAVAKQRAIKEASRVIDVGNVKHMIENGRLLIGDSVEKTAADWSRHKEAFYKQTGFRVPTNQPNVPTDSERNHASPEDDGNEDDEFGRELEES</sequence>
<dbReference type="Proteomes" id="UP000015453">
    <property type="component" value="Unassembled WGS sequence"/>
</dbReference>
<dbReference type="OrthoDB" id="20127at2759"/>
<protein>
    <submittedName>
        <fullName evidence="2">Uncharacterized protein</fullName>
    </submittedName>
</protein>
<evidence type="ECO:0000313" key="2">
    <source>
        <dbReference type="EMBL" id="EPS65668.1"/>
    </source>
</evidence>
<dbReference type="GO" id="GO:0042796">
    <property type="term" value="P:snRNA transcription by RNA polymerase III"/>
    <property type="evidence" value="ECO:0007669"/>
    <property type="project" value="TreeGrafter"/>
</dbReference>
<dbReference type="PANTHER" id="PTHR15131">
    <property type="entry name" value="SMALL NUCLEAR RNA ACTIVATING COMPLEX, POLYPEPTIDE 1"/>
    <property type="match status" value="1"/>
</dbReference>